<dbReference type="Pfam" id="PF00296">
    <property type="entry name" value="Bac_luciferase"/>
    <property type="match status" value="1"/>
</dbReference>
<dbReference type="SUPFAM" id="SSF51679">
    <property type="entry name" value="Bacterial luciferase-like"/>
    <property type="match status" value="1"/>
</dbReference>
<reference evidence="6 7" key="1">
    <citation type="submission" date="2021-01" db="EMBL/GenBank/DDBJ databases">
        <title>Whole genome shotgun sequence of Catellatospora coxensis NBRC 107359.</title>
        <authorList>
            <person name="Komaki H."/>
            <person name="Tamura T."/>
        </authorList>
    </citation>
    <scope>NUCLEOTIDE SEQUENCE [LARGE SCALE GENOMIC DNA]</scope>
    <source>
        <strain evidence="6 7">NBRC 107359</strain>
    </source>
</reference>
<evidence type="ECO:0000259" key="5">
    <source>
        <dbReference type="Pfam" id="PF00296"/>
    </source>
</evidence>
<proteinExistence type="predicted"/>
<comment type="caution">
    <text evidence="6">The sequence shown here is derived from an EMBL/GenBank/DDBJ whole genome shotgun (WGS) entry which is preliminary data.</text>
</comment>
<dbReference type="PANTHER" id="PTHR42847">
    <property type="entry name" value="ALKANESULFONATE MONOOXYGENASE"/>
    <property type="match status" value="1"/>
</dbReference>
<dbReference type="RefSeq" id="WP_203699487.1">
    <property type="nucleotide sequence ID" value="NZ_BAAALC010000088.1"/>
</dbReference>
<name>A0A8J3PDX4_9ACTN</name>
<dbReference type="InterPro" id="IPR036661">
    <property type="entry name" value="Luciferase-like_sf"/>
</dbReference>
<keyword evidence="7" id="KW-1185">Reference proteome</keyword>
<gene>
    <name evidence="6" type="ORF">Cco03nite_82460</name>
</gene>
<keyword evidence="4" id="KW-0503">Monooxygenase</keyword>
<dbReference type="InterPro" id="IPR050172">
    <property type="entry name" value="SsuD_RutA_monooxygenase"/>
</dbReference>
<keyword evidence="3" id="KW-0560">Oxidoreductase</keyword>
<dbReference type="Gene3D" id="3.20.20.30">
    <property type="entry name" value="Luciferase-like domain"/>
    <property type="match status" value="1"/>
</dbReference>
<evidence type="ECO:0000313" key="7">
    <source>
        <dbReference type="Proteomes" id="UP000630887"/>
    </source>
</evidence>
<dbReference type="Proteomes" id="UP000630887">
    <property type="component" value="Unassembled WGS sequence"/>
</dbReference>
<feature type="domain" description="Luciferase-like" evidence="5">
    <location>
        <begin position="7"/>
        <end position="190"/>
    </location>
</feature>
<evidence type="ECO:0000256" key="3">
    <source>
        <dbReference type="ARBA" id="ARBA00023002"/>
    </source>
</evidence>
<evidence type="ECO:0000256" key="4">
    <source>
        <dbReference type="ARBA" id="ARBA00023033"/>
    </source>
</evidence>
<evidence type="ECO:0000313" key="6">
    <source>
        <dbReference type="EMBL" id="GIG11546.1"/>
    </source>
</evidence>
<dbReference type="EMBL" id="BONI01000147">
    <property type="protein sequence ID" value="GIG11546.1"/>
    <property type="molecule type" value="Genomic_DNA"/>
</dbReference>
<protein>
    <submittedName>
        <fullName evidence="6">Oxidoreductase</fullName>
    </submittedName>
</protein>
<dbReference type="AlphaFoldDB" id="A0A8J3PDX4"/>
<evidence type="ECO:0000256" key="1">
    <source>
        <dbReference type="ARBA" id="ARBA00022630"/>
    </source>
</evidence>
<sequence>MLTVYTSFPTDPDLPPDEYRRTLLDKCRWIEEAGCRGVLVHTDNRSVDPWSAAQFLLENTERLVPLIAVNPVYTHPFAAARAIATIGYLYHRQVDLNLVSGGFPSHLKELGCGLDHDERYDRITEFAQIVTRLLSDDSTVSHAGRHYTVKGAMLGMPFDAALMPRIYVSGGSEASLEARRRLGAGWLTYPRLLGRYGDSGVFQGGGVRFGIIARPTAEEAWSLAHARFPHDEDGEQLHDWVAQQAESRWHRNLADDVRRSGVLDQVYWLYPFRAYHTFCPYLVGDYDEVAAALAEYFNVGVNTIILNTPEDPEDLDHILVALRRARAAV</sequence>
<dbReference type="GO" id="GO:0008726">
    <property type="term" value="F:alkanesulfonate monooxygenase activity"/>
    <property type="evidence" value="ECO:0007669"/>
    <property type="project" value="TreeGrafter"/>
</dbReference>
<keyword evidence="1" id="KW-0285">Flavoprotein</keyword>
<dbReference type="PANTHER" id="PTHR42847:SF4">
    <property type="entry name" value="ALKANESULFONATE MONOOXYGENASE-RELATED"/>
    <property type="match status" value="1"/>
</dbReference>
<dbReference type="InterPro" id="IPR011251">
    <property type="entry name" value="Luciferase-like_dom"/>
</dbReference>
<organism evidence="6 7">
    <name type="scientific">Catellatospora coxensis</name>
    <dbReference type="NCBI Taxonomy" id="310354"/>
    <lineage>
        <taxon>Bacteria</taxon>
        <taxon>Bacillati</taxon>
        <taxon>Actinomycetota</taxon>
        <taxon>Actinomycetes</taxon>
        <taxon>Micromonosporales</taxon>
        <taxon>Micromonosporaceae</taxon>
        <taxon>Catellatospora</taxon>
    </lineage>
</organism>
<dbReference type="GO" id="GO:0046306">
    <property type="term" value="P:alkanesulfonate catabolic process"/>
    <property type="evidence" value="ECO:0007669"/>
    <property type="project" value="TreeGrafter"/>
</dbReference>
<evidence type="ECO:0000256" key="2">
    <source>
        <dbReference type="ARBA" id="ARBA00022643"/>
    </source>
</evidence>
<keyword evidence="2" id="KW-0288">FMN</keyword>
<accession>A0A8J3PDX4</accession>